<gene>
    <name evidence="1" type="primary">orf98b</name>
</gene>
<name>Q6UVT3_TUPAK</name>
<dbReference type="RefSeq" id="YP_025782.1">
    <property type="nucleotide sequence ID" value="NC_005926.1"/>
</dbReference>
<reference evidence="1" key="2">
    <citation type="journal article" date="2004" name="Mol. Biol. Evol.">
        <title>The complete mitochondrial DNA sequence of the green alga Pseudendoclonium akinetum (Ulvophyceae) highlights distinctive evolutionary trends in the chlorophyta and suggests a sister-group relationship between the Ulvophyceae and Chlorophyceae.</title>
        <authorList>
            <person name="Pombert J.F."/>
            <person name="Otis C."/>
            <person name="Lemieux C."/>
            <person name="Turmel M."/>
        </authorList>
    </citation>
    <scope>NUCLEOTIDE SEQUENCE</scope>
    <source>
        <strain evidence="1">UTEX 1912</strain>
    </source>
</reference>
<sequence length="98" mass="11283">MDSQIVRSGRLCNSPIYDFIRSFITGPFFCSKCRTKFYYLEFCSLHSQTSSYEHFSYQKSIEAKAPATFALVVALLQLRVFTRSANDRKGDSNFILSK</sequence>
<dbReference type="EMBL" id="AY359242">
    <property type="protein sequence ID" value="AAQ18741.1"/>
    <property type="molecule type" value="Genomic_DNA"/>
</dbReference>
<proteinExistence type="predicted"/>
<dbReference type="AlphaFoldDB" id="Q6UVT3"/>
<keyword evidence="1" id="KW-0496">Mitochondrion</keyword>
<geneLocation type="mitochondrion" evidence="1"/>
<evidence type="ECO:0000313" key="1">
    <source>
        <dbReference type="EMBL" id="AAQ18741.1"/>
    </source>
</evidence>
<dbReference type="GeneID" id="2847030"/>
<accession>Q6UVT3</accession>
<organism evidence="1">
    <name type="scientific">Tupiella akineta</name>
    <name type="common">Green alga</name>
    <name type="synonym">Pseudendoclonium akinetum</name>
    <dbReference type="NCBI Taxonomy" id="160070"/>
    <lineage>
        <taxon>Eukaryota</taxon>
        <taxon>Viridiplantae</taxon>
        <taxon>Chlorophyta</taxon>
        <taxon>core chlorophytes</taxon>
        <taxon>Ulvophyceae</taxon>
        <taxon>OUU clade</taxon>
        <taxon>Ulotrichales</taxon>
        <taxon>Tupiellaceae</taxon>
        <taxon>Tupiella</taxon>
    </lineage>
</organism>
<reference evidence="1" key="1">
    <citation type="submission" date="2003-08" db="EMBL/GenBank/DDBJ databases">
        <authorList>
            <person name="Pombert J.-F."/>
            <person name="Otis C."/>
            <person name="Lemieux C."/>
            <person name="Turmel M."/>
        </authorList>
    </citation>
    <scope>NUCLEOTIDE SEQUENCE</scope>
    <source>
        <strain evidence="1">UTEX 1912</strain>
    </source>
</reference>
<protein>
    <submittedName>
        <fullName evidence="1">Uncharacterized protein</fullName>
    </submittedName>
</protein>